<dbReference type="InterPro" id="IPR013783">
    <property type="entry name" value="Ig-like_fold"/>
</dbReference>
<comment type="caution">
    <text evidence="2">The sequence shown here is derived from an EMBL/GenBank/DDBJ whole genome shotgun (WGS) entry which is preliminary data.</text>
</comment>
<evidence type="ECO:0000313" key="2">
    <source>
        <dbReference type="EMBL" id="MFD1631623.1"/>
    </source>
</evidence>
<reference evidence="3" key="1">
    <citation type="journal article" date="2019" name="Int. J. Syst. Evol. Microbiol.">
        <title>The Global Catalogue of Microorganisms (GCM) 10K type strain sequencing project: providing services to taxonomists for standard genome sequencing and annotation.</title>
        <authorList>
            <consortium name="The Broad Institute Genomics Platform"/>
            <consortium name="The Broad Institute Genome Sequencing Center for Infectious Disease"/>
            <person name="Wu L."/>
            <person name="Ma J."/>
        </authorList>
    </citation>
    <scope>NUCLEOTIDE SEQUENCE [LARGE SCALE GENOMIC DNA]</scope>
    <source>
        <strain evidence="3">CCUG 53762</strain>
    </source>
</reference>
<dbReference type="EMBL" id="JBHUDG010000049">
    <property type="protein sequence ID" value="MFD1631623.1"/>
    <property type="molecule type" value="Genomic_DNA"/>
</dbReference>
<dbReference type="Proteomes" id="UP001597118">
    <property type="component" value="Unassembled WGS sequence"/>
</dbReference>
<dbReference type="PANTHER" id="PTHR44103:SF1">
    <property type="entry name" value="PROPROTEIN CONVERTASE P"/>
    <property type="match status" value="1"/>
</dbReference>
<dbReference type="Pfam" id="PF13517">
    <property type="entry name" value="FG-GAP_3"/>
    <property type="match status" value="2"/>
</dbReference>
<dbReference type="Gene3D" id="2.130.10.130">
    <property type="entry name" value="Integrin alpha, N-terminal"/>
    <property type="match status" value="2"/>
</dbReference>
<evidence type="ECO:0000313" key="3">
    <source>
        <dbReference type="Proteomes" id="UP001597118"/>
    </source>
</evidence>
<proteinExistence type="predicted"/>
<dbReference type="InterPro" id="IPR028994">
    <property type="entry name" value="Integrin_alpha_N"/>
</dbReference>
<accession>A0ABW4IHU1</accession>
<dbReference type="Pfam" id="PF01839">
    <property type="entry name" value="FG-GAP"/>
    <property type="match status" value="1"/>
</dbReference>
<organism evidence="2 3">
    <name type="scientific">Pseudopedobacter beijingensis</name>
    <dbReference type="NCBI Taxonomy" id="1207056"/>
    <lineage>
        <taxon>Bacteria</taxon>
        <taxon>Pseudomonadati</taxon>
        <taxon>Bacteroidota</taxon>
        <taxon>Sphingobacteriia</taxon>
        <taxon>Sphingobacteriales</taxon>
        <taxon>Sphingobacteriaceae</taxon>
        <taxon>Pseudopedobacter</taxon>
    </lineage>
</organism>
<evidence type="ECO:0000256" key="1">
    <source>
        <dbReference type="ARBA" id="ARBA00022729"/>
    </source>
</evidence>
<dbReference type="Gene3D" id="2.60.120.260">
    <property type="entry name" value="Galactose-binding domain-like"/>
    <property type="match status" value="1"/>
</dbReference>
<dbReference type="Gene3D" id="2.60.40.10">
    <property type="entry name" value="Immunoglobulins"/>
    <property type="match status" value="1"/>
</dbReference>
<keyword evidence="3" id="KW-1185">Reference proteome</keyword>
<dbReference type="PANTHER" id="PTHR44103">
    <property type="entry name" value="PROPROTEIN CONVERTASE P"/>
    <property type="match status" value="1"/>
</dbReference>
<name>A0ABW4IHU1_9SPHI</name>
<dbReference type="RefSeq" id="WP_379663991.1">
    <property type="nucleotide sequence ID" value="NZ_JBHUDG010000049.1"/>
</dbReference>
<keyword evidence="1" id="KW-0732">Signal</keyword>
<dbReference type="Pfam" id="PF17957">
    <property type="entry name" value="Big_7"/>
    <property type="match status" value="1"/>
</dbReference>
<dbReference type="SUPFAM" id="SSF69318">
    <property type="entry name" value="Integrin alpha N-terminal domain"/>
    <property type="match status" value="1"/>
</dbReference>
<gene>
    <name evidence="2" type="ORF">ACFSAH_17240</name>
</gene>
<protein>
    <submittedName>
        <fullName evidence="2">FG-GAP-like repeat-containing protein</fullName>
    </submittedName>
</protein>
<sequence>MKIINKNILQIQLTAFLLFVWNLSFADNILLHEKFNGKKDDLKGWKFTPDTSWSVLSKIGAFGDGGLAVTGGKNSNIKKYEASLSMKLNPGGKKTLRLSVWLKTENVNYRRDAIVEIQFKGTRYFQEIREFNRNKEGYSYLEKVMKVPADLSSATINIIFYGQTGTAYIDEIKLEDVSGKDKSQLWTTNSTPYKIERKAVLGKQTQWNTNLPYRITGKLDADYSGDPVWTDLDFSRLLLASGELNPVDPSSVRLFAKYGNGKTEECPVSFGDPIAKLSDHYMRNGTLKWRAKRGAVEYEIYFASAGKNGPLPQQKNLHLGVGELLNYPANDKNLLWAGWPGYGLEVLDVDGDGDWDIYGKTVDGGTWLHRNIGSNQSPLFLPRSRQLKTDKDPTDEPEDFMIDWDGDGYKDRVYYVKHPRSNRTDNIEASVYVQLHRNGKLSKEVLLTYTDGKPVKFINSSWFSMKTGDFNNDGKPDLVIGSTQGYAEILLNKGLKNDKPVVVNEKLPLNVFKKEPYESGDMSLKPFPIDWDGDGRTDLVFTAWQGFYWISFNKGKKDELKFENPKDLYQQGGLLVHSDSPAPYAVDWDNDGDLDIISGGCSGNLMYYENIAGKGNPPQFKAGIYLRDDTNERFFVNAVKEGGTVQGMEEQYWGYLTVVPADVDKDGDLDLIIADCLGKVRWIENIGNKSNPKLSRKIHDFIVNGKPLITPWRNRPGVADWNNDNRLELILLNDDSELVFYSQDAKNPSLLYLSGNLKDKNGKNILIKRPPARVPGGNGRLQIDVADWDGDGNLDLIMGEPRMYLGGGNLTICLNKGTNLNPVFEYSILKARGGRFVEWTGSDGHDAWHCTYPCVVDWNNDGKPDLLTGTESGRFAFYANDYFKGEKFPVFTALEFDVREDNQSISRILDFKSLTPFTAGLNTHNVQLQLLPEESNLNLINAQGTLNITSPEKAATVSGKVKFIATVSYPNPVSVDFYINNEKVATESSPPYVAFGDDNFWDTTKYPDGECNLKVVLHLFDGRKIEVTQTNIVRNKK</sequence>
<dbReference type="InterPro" id="IPR013517">
    <property type="entry name" value="FG-GAP"/>
</dbReference>